<name>A0A1X6NL26_PORUM</name>
<gene>
    <name evidence="1" type="ORF">BU14_1604s0001</name>
</gene>
<evidence type="ECO:0000313" key="1">
    <source>
        <dbReference type="EMBL" id="OSX69341.1"/>
    </source>
</evidence>
<accession>A0A1X6NL26</accession>
<evidence type="ECO:0000313" key="2">
    <source>
        <dbReference type="Proteomes" id="UP000218209"/>
    </source>
</evidence>
<dbReference type="AlphaFoldDB" id="A0A1X6NL26"/>
<sequence length="37" mass="4462">MPFPFSFWFHMHHLYPHLAARCSSYRPERDTGARALQ</sequence>
<reference evidence="1 2" key="1">
    <citation type="submission" date="2017-03" db="EMBL/GenBank/DDBJ databases">
        <title>WGS assembly of Porphyra umbilicalis.</title>
        <authorList>
            <person name="Brawley S.H."/>
            <person name="Blouin N.A."/>
            <person name="Ficko-Blean E."/>
            <person name="Wheeler G.L."/>
            <person name="Lohr M."/>
            <person name="Goodson H.V."/>
            <person name="Jenkins J.W."/>
            <person name="Blaby-Haas C.E."/>
            <person name="Helliwell K.E."/>
            <person name="Chan C."/>
            <person name="Marriage T."/>
            <person name="Bhattacharya D."/>
            <person name="Klein A.S."/>
            <person name="Badis Y."/>
            <person name="Brodie J."/>
            <person name="Cao Y."/>
            <person name="Collen J."/>
            <person name="Dittami S.M."/>
            <person name="Gachon C.M."/>
            <person name="Green B.R."/>
            <person name="Karpowicz S."/>
            <person name="Kim J.W."/>
            <person name="Kudahl U."/>
            <person name="Lin S."/>
            <person name="Michel G."/>
            <person name="Mittag M."/>
            <person name="Olson B.J."/>
            <person name="Pangilinan J."/>
            <person name="Peng Y."/>
            <person name="Qiu H."/>
            <person name="Shu S."/>
            <person name="Singer J.T."/>
            <person name="Smith A.G."/>
            <person name="Sprecher B.N."/>
            <person name="Wagner V."/>
            <person name="Wang W."/>
            <person name="Wang Z.-Y."/>
            <person name="Yan J."/>
            <person name="Yarish C."/>
            <person name="Zoeuner-Riek S."/>
            <person name="Zhuang Y."/>
            <person name="Zou Y."/>
            <person name="Lindquist E.A."/>
            <person name="Grimwood J."/>
            <person name="Barry K."/>
            <person name="Rokhsar D.S."/>
            <person name="Schmutz J."/>
            <person name="Stiller J.W."/>
            <person name="Grossman A.R."/>
            <person name="Prochnik S.E."/>
        </authorList>
    </citation>
    <scope>NUCLEOTIDE SEQUENCE [LARGE SCALE GENOMIC DNA]</scope>
    <source>
        <strain evidence="1">4086291</strain>
    </source>
</reference>
<proteinExistence type="predicted"/>
<keyword evidence="2" id="KW-1185">Reference proteome</keyword>
<organism evidence="1 2">
    <name type="scientific">Porphyra umbilicalis</name>
    <name type="common">Purple laver</name>
    <name type="synonym">Red alga</name>
    <dbReference type="NCBI Taxonomy" id="2786"/>
    <lineage>
        <taxon>Eukaryota</taxon>
        <taxon>Rhodophyta</taxon>
        <taxon>Bangiophyceae</taxon>
        <taxon>Bangiales</taxon>
        <taxon>Bangiaceae</taxon>
        <taxon>Porphyra</taxon>
    </lineage>
</organism>
<protein>
    <submittedName>
        <fullName evidence="1">Uncharacterized protein</fullName>
    </submittedName>
</protein>
<dbReference type="EMBL" id="KV919607">
    <property type="protein sequence ID" value="OSX69341.1"/>
    <property type="molecule type" value="Genomic_DNA"/>
</dbReference>
<dbReference type="Proteomes" id="UP000218209">
    <property type="component" value="Unassembled WGS sequence"/>
</dbReference>